<keyword evidence="1" id="KW-1133">Transmembrane helix</keyword>
<evidence type="ECO:0000313" key="2">
    <source>
        <dbReference type="EMBL" id="MBS7812491.1"/>
    </source>
</evidence>
<proteinExistence type="predicted"/>
<accession>A0ABS5QFM0</accession>
<keyword evidence="1" id="KW-0472">Membrane</keyword>
<keyword evidence="3" id="KW-1185">Reference proteome</keyword>
<feature type="transmembrane region" description="Helical" evidence="1">
    <location>
        <begin position="39"/>
        <end position="56"/>
    </location>
</feature>
<dbReference type="EMBL" id="JAHCDA010000003">
    <property type="protein sequence ID" value="MBS7812491.1"/>
    <property type="molecule type" value="Genomic_DNA"/>
</dbReference>
<reference evidence="2 3" key="1">
    <citation type="submission" date="2021-05" db="EMBL/GenBank/DDBJ databases">
        <title>Roseococcus sp. XZZS9, whole genome shotgun sequencing project.</title>
        <authorList>
            <person name="Zhao G."/>
            <person name="Shen L."/>
        </authorList>
    </citation>
    <scope>NUCLEOTIDE SEQUENCE [LARGE SCALE GENOMIC DNA]</scope>
    <source>
        <strain evidence="2 3">XZZS9</strain>
    </source>
</reference>
<comment type="caution">
    <text evidence="2">The sequence shown here is derived from an EMBL/GenBank/DDBJ whole genome shotgun (WGS) entry which is preliminary data.</text>
</comment>
<evidence type="ECO:0000313" key="3">
    <source>
        <dbReference type="Proteomes" id="UP000766336"/>
    </source>
</evidence>
<protein>
    <submittedName>
        <fullName evidence="2">Uncharacterized protein</fullName>
    </submittedName>
</protein>
<gene>
    <name evidence="2" type="ORF">KHU32_16185</name>
</gene>
<organism evidence="2 3">
    <name type="scientific">Roseococcus pinisoli</name>
    <dbReference type="NCBI Taxonomy" id="2835040"/>
    <lineage>
        <taxon>Bacteria</taxon>
        <taxon>Pseudomonadati</taxon>
        <taxon>Pseudomonadota</taxon>
        <taxon>Alphaproteobacteria</taxon>
        <taxon>Acetobacterales</taxon>
        <taxon>Roseomonadaceae</taxon>
        <taxon>Roseococcus</taxon>
    </lineage>
</organism>
<dbReference type="Proteomes" id="UP000766336">
    <property type="component" value="Unassembled WGS sequence"/>
</dbReference>
<sequence length="57" mass="6569">MRALEETAREPVAWVNEEWPLANEAPELPEEIWLPARDVSLMTLAAFAFLAVLYIFH</sequence>
<evidence type="ECO:0000256" key="1">
    <source>
        <dbReference type="SAM" id="Phobius"/>
    </source>
</evidence>
<name>A0ABS5QFM0_9PROT</name>
<keyword evidence="1" id="KW-0812">Transmembrane</keyword>
<dbReference type="RefSeq" id="WP_213671193.1">
    <property type="nucleotide sequence ID" value="NZ_JAHCDA010000003.1"/>
</dbReference>